<dbReference type="Proteomes" id="UP000676565">
    <property type="component" value="Unassembled WGS sequence"/>
</dbReference>
<dbReference type="InterPro" id="IPR002104">
    <property type="entry name" value="Integrase_catalytic"/>
</dbReference>
<name>A0ABS5BMG6_9BACT</name>
<dbReference type="InterPro" id="IPR050090">
    <property type="entry name" value="Tyrosine_recombinase_XerCD"/>
</dbReference>
<dbReference type="PANTHER" id="PTHR30349:SF64">
    <property type="entry name" value="PROPHAGE INTEGRASE INTD-RELATED"/>
    <property type="match status" value="1"/>
</dbReference>
<dbReference type="PROSITE" id="PS51898">
    <property type="entry name" value="TYR_RECOMBINASE"/>
    <property type="match status" value="1"/>
</dbReference>
<evidence type="ECO:0000259" key="3">
    <source>
        <dbReference type="PROSITE" id="PS51898"/>
    </source>
</evidence>
<dbReference type="RefSeq" id="WP_210653009.1">
    <property type="nucleotide sequence ID" value="NZ_JAGKQQ010000001.1"/>
</dbReference>
<dbReference type="InterPro" id="IPR011010">
    <property type="entry name" value="DNA_brk_join_enz"/>
</dbReference>
<proteinExistence type="predicted"/>
<reference evidence="4 5" key="1">
    <citation type="submission" date="2021-04" db="EMBL/GenBank/DDBJ databases">
        <authorList>
            <person name="Ivanova A."/>
        </authorList>
    </citation>
    <scope>NUCLEOTIDE SEQUENCE [LARGE SCALE GENOMIC DNA]</scope>
    <source>
        <strain evidence="4 5">G18</strain>
    </source>
</reference>
<organism evidence="4 5">
    <name type="scientific">Gemmata palustris</name>
    <dbReference type="NCBI Taxonomy" id="2822762"/>
    <lineage>
        <taxon>Bacteria</taxon>
        <taxon>Pseudomonadati</taxon>
        <taxon>Planctomycetota</taxon>
        <taxon>Planctomycetia</taxon>
        <taxon>Gemmatales</taxon>
        <taxon>Gemmataceae</taxon>
        <taxon>Gemmata</taxon>
    </lineage>
</organism>
<evidence type="ECO:0000256" key="2">
    <source>
        <dbReference type="SAM" id="MobiDB-lite"/>
    </source>
</evidence>
<gene>
    <name evidence="4" type="ORF">J8F10_06340</name>
</gene>
<keyword evidence="1" id="KW-0233">DNA recombination</keyword>
<protein>
    <submittedName>
        <fullName evidence="4">Tyrosine-type recombinase/integrase</fullName>
    </submittedName>
</protein>
<dbReference type="Pfam" id="PF00589">
    <property type="entry name" value="Phage_integrase"/>
    <property type="match status" value="1"/>
</dbReference>
<dbReference type="SUPFAM" id="SSF56349">
    <property type="entry name" value="DNA breaking-rejoining enzymes"/>
    <property type="match status" value="2"/>
</dbReference>
<evidence type="ECO:0000313" key="4">
    <source>
        <dbReference type="EMBL" id="MBP3954901.1"/>
    </source>
</evidence>
<keyword evidence="5" id="KW-1185">Reference proteome</keyword>
<evidence type="ECO:0000313" key="5">
    <source>
        <dbReference type="Proteomes" id="UP000676565"/>
    </source>
</evidence>
<dbReference type="InterPro" id="IPR013762">
    <property type="entry name" value="Integrase-like_cat_sf"/>
</dbReference>
<comment type="caution">
    <text evidence="4">The sequence shown here is derived from an EMBL/GenBank/DDBJ whole genome shotgun (WGS) entry which is preliminary data.</text>
</comment>
<feature type="region of interest" description="Disordered" evidence="2">
    <location>
        <begin position="348"/>
        <end position="374"/>
    </location>
</feature>
<dbReference type="EMBL" id="JAGKQQ010000001">
    <property type="protein sequence ID" value="MBP3954901.1"/>
    <property type="molecule type" value="Genomic_DNA"/>
</dbReference>
<evidence type="ECO:0000256" key="1">
    <source>
        <dbReference type="ARBA" id="ARBA00023172"/>
    </source>
</evidence>
<dbReference type="PANTHER" id="PTHR30349">
    <property type="entry name" value="PHAGE INTEGRASE-RELATED"/>
    <property type="match status" value="1"/>
</dbReference>
<dbReference type="Gene3D" id="1.10.443.10">
    <property type="entry name" value="Intergrase catalytic core"/>
    <property type="match status" value="1"/>
</dbReference>
<feature type="domain" description="Tyr recombinase" evidence="3">
    <location>
        <begin position="191"/>
        <end position="448"/>
    </location>
</feature>
<accession>A0ABS5BMG6</accession>
<sequence length="451" mass="50647">MPPKKKSVPNYSFHKPTGQAYVRFTTRGTRRTVYLGKHDSPESHAEYARILAELRAGQTPDAPAASTSVPIATAPTVNEVLLAFLTWAETYYRTPDGRPTHEIVELKLSARPVRELYGHTPAKEFGPKALTAVRQQMIDAGLCRTLINRRMERVRRAFRWAASEELVPVTVYDALRTLTGLRRGRSTARESEPVGPVETATVDATLPFLDTHLRTMIELQRLTGMRPGEVCALRFGEIDRTPDVWLYRPEQHKTAHHDRERVIPIGPKARAALVAFLLRHGAPPDGFDISDYTTRLVAADAYQEAGRERDAALLRDLPRPIVLVAGCVVDPLAPLFSPRDAREERFRTARKKRRSKVPPSQVNRRKVKPTRVPGAEFTNKVYGHRIRKAALKAGVENWHPNQLRHTFATKVRRVHGLEAAQVLLGHSRADVTQVYSERNLALALKVASEIG</sequence>